<accession>A0A327R4P7</accession>
<evidence type="ECO:0000313" key="1">
    <source>
        <dbReference type="EMBL" id="RAJ11038.1"/>
    </source>
</evidence>
<comment type="caution">
    <text evidence="1">The sequence shown here is derived from an EMBL/GenBank/DDBJ whole genome shotgun (WGS) entry which is preliminary data.</text>
</comment>
<organism evidence="1 2">
    <name type="scientific">Chitinophaga skermanii</name>
    <dbReference type="NCBI Taxonomy" id="331697"/>
    <lineage>
        <taxon>Bacteria</taxon>
        <taxon>Pseudomonadati</taxon>
        <taxon>Bacteroidota</taxon>
        <taxon>Chitinophagia</taxon>
        <taxon>Chitinophagales</taxon>
        <taxon>Chitinophagaceae</taxon>
        <taxon>Chitinophaga</taxon>
    </lineage>
</organism>
<protein>
    <recommendedName>
        <fullName evidence="3">WG repeat protein</fullName>
    </recommendedName>
</protein>
<name>A0A327R4P7_9BACT</name>
<evidence type="ECO:0008006" key="3">
    <source>
        <dbReference type="Google" id="ProtNLM"/>
    </source>
</evidence>
<reference evidence="1 2" key="1">
    <citation type="submission" date="2018-06" db="EMBL/GenBank/DDBJ databases">
        <title>Genomic Encyclopedia of Archaeal and Bacterial Type Strains, Phase II (KMG-II): from individual species to whole genera.</title>
        <authorList>
            <person name="Goeker M."/>
        </authorList>
    </citation>
    <scope>NUCLEOTIDE SEQUENCE [LARGE SCALE GENOMIC DNA]</scope>
    <source>
        <strain evidence="1 2">DSM 23857</strain>
    </source>
</reference>
<gene>
    <name evidence="1" type="ORF">LX64_00645</name>
</gene>
<proteinExistence type="predicted"/>
<evidence type="ECO:0000313" key="2">
    <source>
        <dbReference type="Proteomes" id="UP000249547"/>
    </source>
</evidence>
<dbReference type="OrthoDB" id="9785122at2"/>
<dbReference type="RefSeq" id="WP_111596140.1">
    <property type="nucleotide sequence ID" value="NZ_QLLL01000001.1"/>
</dbReference>
<dbReference type="AlphaFoldDB" id="A0A327R4P7"/>
<dbReference type="Proteomes" id="UP000249547">
    <property type="component" value="Unassembled WGS sequence"/>
</dbReference>
<keyword evidence="2" id="KW-1185">Reference proteome</keyword>
<sequence length="337" mass="39454">MKHYFFPDAFKQFNDPQFSEIDNQLYYAEAPFTGVQLGVFSYKEFKNGYLHGRFILFEGKFPKEIGMYKDGEIDWMVSFNGTTKPVSTVGRAPFPVLYEMDVDTRDSHEIILHYNVQEGIMFGGYDYTEIQDYVNDGLYVYFHRNGYVREIRFNYNGTLPANKHIGENSHVDLTLSDKGILRTSESEVEGWFAANPNSIPTESIHVGYYQTREAKYKEITKINPYEGERNGVYFNKVGDWIVTTEYTGDWPATNIVVNDEVFESSIYELLTEETPEHVPEFAHEYLHRDGEIAVIEEYLNQCKHADREKYDRIIAIIRDHHDKDVRDMVERVERVPK</sequence>
<dbReference type="EMBL" id="QLLL01000001">
    <property type="protein sequence ID" value="RAJ11038.1"/>
    <property type="molecule type" value="Genomic_DNA"/>
</dbReference>